<evidence type="ECO:0000313" key="2">
    <source>
        <dbReference type="Proteomes" id="UP000886501"/>
    </source>
</evidence>
<evidence type="ECO:0000313" key="1">
    <source>
        <dbReference type="EMBL" id="KAF9647986.1"/>
    </source>
</evidence>
<comment type="caution">
    <text evidence="1">The sequence shown here is derived from an EMBL/GenBank/DDBJ whole genome shotgun (WGS) entry which is preliminary data.</text>
</comment>
<protein>
    <submittedName>
        <fullName evidence="1">Uncharacterized protein</fullName>
    </submittedName>
</protein>
<sequence length="399" mass="43017">MTLKGKTKDYFAGSGDSPITQSGYPWTDNGTTSQGTPDSGSSPDYPSLVGTKSSASPFSILLGEQAHLIGFPSLLLPPGVTAGSIVNIAVYQNHAEDKKQDDEILSLQDELSETFGKRSPVPPKLNMSITVEGSPLEFTTSKLRSLDIYKNRPCLASIPNPLQNASTKFSDLELDTEYSIQLATCTTMNTSSISVCFGTHTALEEMGMGWSNKIQIDTIHFVCTTPAETPMATQANRGSFGASGPGVEYQRAMVPTQQFYLGNPQTPSSSSHPWPQPISQAMRNSPASPTANQDTPPSQQTLGPIPEEVEEKSDVEEEGTSRQPACTGRRREGTMNKSFKFPADPTPSEPVRLAYTKGPIRSRSGTEDKQARKSEESDEVAMVAPSNIEVPPPPPIEKE</sequence>
<accession>A0ACB6ZFQ0</accession>
<dbReference type="Proteomes" id="UP000886501">
    <property type="component" value="Unassembled WGS sequence"/>
</dbReference>
<dbReference type="EMBL" id="MU118022">
    <property type="protein sequence ID" value="KAF9647986.1"/>
    <property type="molecule type" value="Genomic_DNA"/>
</dbReference>
<name>A0ACB6ZFQ0_THEGA</name>
<proteinExistence type="predicted"/>
<reference evidence="1" key="1">
    <citation type="submission" date="2019-10" db="EMBL/GenBank/DDBJ databases">
        <authorList>
            <consortium name="DOE Joint Genome Institute"/>
            <person name="Kuo A."/>
            <person name="Miyauchi S."/>
            <person name="Kiss E."/>
            <person name="Drula E."/>
            <person name="Kohler A."/>
            <person name="Sanchez-Garcia M."/>
            <person name="Andreopoulos B."/>
            <person name="Barry K.W."/>
            <person name="Bonito G."/>
            <person name="Buee M."/>
            <person name="Carver A."/>
            <person name="Chen C."/>
            <person name="Cichocki N."/>
            <person name="Clum A."/>
            <person name="Culley D."/>
            <person name="Crous P.W."/>
            <person name="Fauchery L."/>
            <person name="Girlanda M."/>
            <person name="Hayes R."/>
            <person name="Keri Z."/>
            <person name="Labutti K."/>
            <person name="Lipzen A."/>
            <person name="Lombard V."/>
            <person name="Magnuson J."/>
            <person name="Maillard F."/>
            <person name="Morin E."/>
            <person name="Murat C."/>
            <person name="Nolan M."/>
            <person name="Ohm R."/>
            <person name="Pangilinan J."/>
            <person name="Pereira M."/>
            <person name="Perotto S."/>
            <person name="Peter M."/>
            <person name="Riley R."/>
            <person name="Sitrit Y."/>
            <person name="Stielow B."/>
            <person name="Szollosi G."/>
            <person name="Zifcakova L."/>
            <person name="Stursova M."/>
            <person name="Spatafora J.W."/>
            <person name="Tedersoo L."/>
            <person name="Vaario L.-M."/>
            <person name="Yamada A."/>
            <person name="Yan M."/>
            <person name="Wang P."/>
            <person name="Xu J."/>
            <person name="Bruns T."/>
            <person name="Baldrian P."/>
            <person name="Vilgalys R."/>
            <person name="Henrissat B."/>
            <person name="Grigoriev I.V."/>
            <person name="Hibbett D."/>
            <person name="Nagy L.G."/>
            <person name="Martin F.M."/>
        </authorList>
    </citation>
    <scope>NUCLEOTIDE SEQUENCE</scope>
    <source>
        <strain evidence="1">P2</strain>
    </source>
</reference>
<keyword evidence="2" id="KW-1185">Reference proteome</keyword>
<reference evidence="1" key="2">
    <citation type="journal article" date="2020" name="Nat. Commun.">
        <title>Large-scale genome sequencing of mycorrhizal fungi provides insights into the early evolution of symbiotic traits.</title>
        <authorList>
            <person name="Miyauchi S."/>
            <person name="Kiss E."/>
            <person name="Kuo A."/>
            <person name="Drula E."/>
            <person name="Kohler A."/>
            <person name="Sanchez-Garcia M."/>
            <person name="Morin E."/>
            <person name="Andreopoulos B."/>
            <person name="Barry K.W."/>
            <person name="Bonito G."/>
            <person name="Buee M."/>
            <person name="Carver A."/>
            <person name="Chen C."/>
            <person name="Cichocki N."/>
            <person name="Clum A."/>
            <person name="Culley D."/>
            <person name="Crous P.W."/>
            <person name="Fauchery L."/>
            <person name="Girlanda M."/>
            <person name="Hayes R.D."/>
            <person name="Keri Z."/>
            <person name="LaButti K."/>
            <person name="Lipzen A."/>
            <person name="Lombard V."/>
            <person name="Magnuson J."/>
            <person name="Maillard F."/>
            <person name="Murat C."/>
            <person name="Nolan M."/>
            <person name="Ohm R.A."/>
            <person name="Pangilinan J."/>
            <person name="Pereira M.F."/>
            <person name="Perotto S."/>
            <person name="Peter M."/>
            <person name="Pfister S."/>
            <person name="Riley R."/>
            <person name="Sitrit Y."/>
            <person name="Stielow J.B."/>
            <person name="Szollosi G."/>
            <person name="Zifcakova L."/>
            <person name="Stursova M."/>
            <person name="Spatafora J.W."/>
            <person name="Tedersoo L."/>
            <person name="Vaario L.M."/>
            <person name="Yamada A."/>
            <person name="Yan M."/>
            <person name="Wang P."/>
            <person name="Xu J."/>
            <person name="Bruns T."/>
            <person name="Baldrian P."/>
            <person name="Vilgalys R."/>
            <person name="Dunand C."/>
            <person name="Henrissat B."/>
            <person name="Grigoriev I.V."/>
            <person name="Hibbett D."/>
            <person name="Nagy L.G."/>
            <person name="Martin F.M."/>
        </authorList>
    </citation>
    <scope>NUCLEOTIDE SEQUENCE</scope>
    <source>
        <strain evidence="1">P2</strain>
    </source>
</reference>
<organism evidence="1 2">
    <name type="scientific">Thelephora ganbajun</name>
    <name type="common">Ganba fungus</name>
    <dbReference type="NCBI Taxonomy" id="370292"/>
    <lineage>
        <taxon>Eukaryota</taxon>
        <taxon>Fungi</taxon>
        <taxon>Dikarya</taxon>
        <taxon>Basidiomycota</taxon>
        <taxon>Agaricomycotina</taxon>
        <taxon>Agaricomycetes</taxon>
        <taxon>Thelephorales</taxon>
        <taxon>Thelephoraceae</taxon>
        <taxon>Thelephora</taxon>
    </lineage>
</organism>
<gene>
    <name evidence="1" type="ORF">BDM02DRAFT_3155936</name>
</gene>